<gene>
    <name evidence="2" type="ORF">LECACI_7A007131</name>
</gene>
<dbReference type="PANTHER" id="PTHR28186:SF1">
    <property type="entry name" value="MEIOTICALLY UP-REGULATED GENE 9 PROTEIN"/>
    <property type="match status" value="1"/>
</dbReference>
<dbReference type="InterPro" id="IPR018809">
    <property type="entry name" value="DUF2406"/>
</dbReference>
<evidence type="ECO:0000313" key="2">
    <source>
        <dbReference type="EMBL" id="CAK4031973.1"/>
    </source>
</evidence>
<dbReference type="Proteomes" id="UP001296104">
    <property type="component" value="Unassembled WGS sequence"/>
</dbReference>
<protein>
    <submittedName>
        <fullName evidence="2">Uncharacterized protein</fullName>
    </submittedName>
</protein>
<sequence>MSVVDGAQMRRELSPPGPKSPGAHSRSFSIQSDKSGGSQKTKEDQRRDDFWKNGSKSNPNAALSEAQPGVNAVYEESTLTSLRGLQHRDAHGNAITDPDLSNPTRPRMERPLDTIRSFEKAIDNGYKRRSSFVRAESYGGPQDSQYAGSRRNSGYGEFALPSNSRHRRPSLANRMAPGFDGQNRWSTAQPNGGGYYGGQRPDSFAPGPPRRFAPPPRNQSDPMMYGHQPRPYPHGHQASQDTMHTGVTNGSDSTGPWANSTDPSSENSSVERGPSAMKPYPDHPVNNGHGPPNGYGPGGYGQGSVDGPIPEDGAYTGGAVQPPQPTRRPIPLGNSGDPITELPSSKRPEPEKRKSWLARRFSKKG</sequence>
<feature type="region of interest" description="Disordered" evidence="1">
    <location>
        <begin position="1"/>
        <end position="113"/>
    </location>
</feature>
<feature type="compositionally biased region" description="Polar residues" evidence="1">
    <location>
        <begin position="142"/>
        <end position="152"/>
    </location>
</feature>
<feature type="compositionally biased region" description="Basic and acidic residues" evidence="1">
    <location>
        <begin position="344"/>
        <end position="354"/>
    </location>
</feature>
<feature type="compositionally biased region" description="Pro residues" evidence="1">
    <location>
        <begin position="206"/>
        <end position="217"/>
    </location>
</feature>
<comment type="caution">
    <text evidence="2">The sequence shown here is derived from an EMBL/GenBank/DDBJ whole genome shotgun (WGS) entry which is preliminary data.</text>
</comment>
<name>A0AAI9ED67_9PEZI</name>
<dbReference type="EMBL" id="CAVMBE010000056">
    <property type="protein sequence ID" value="CAK4031973.1"/>
    <property type="molecule type" value="Genomic_DNA"/>
</dbReference>
<evidence type="ECO:0000313" key="3">
    <source>
        <dbReference type="Proteomes" id="UP001296104"/>
    </source>
</evidence>
<evidence type="ECO:0000256" key="1">
    <source>
        <dbReference type="SAM" id="MobiDB-lite"/>
    </source>
</evidence>
<reference evidence="2" key="1">
    <citation type="submission" date="2023-11" db="EMBL/GenBank/DDBJ databases">
        <authorList>
            <person name="Alioto T."/>
            <person name="Alioto T."/>
            <person name="Gomez Garrido J."/>
        </authorList>
    </citation>
    <scope>NUCLEOTIDE SEQUENCE</scope>
</reference>
<feature type="compositionally biased region" description="Polar residues" evidence="1">
    <location>
        <begin position="237"/>
        <end position="270"/>
    </location>
</feature>
<feature type="compositionally biased region" description="Basic residues" evidence="1">
    <location>
        <begin position="355"/>
        <end position="365"/>
    </location>
</feature>
<dbReference type="AlphaFoldDB" id="A0AAI9ED67"/>
<organism evidence="2 3">
    <name type="scientific">Lecanosticta acicola</name>
    <dbReference type="NCBI Taxonomy" id="111012"/>
    <lineage>
        <taxon>Eukaryota</taxon>
        <taxon>Fungi</taxon>
        <taxon>Dikarya</taxon>
        <taxon>Ascomycota</taxon>
        <taxon>Pezizomycotina</taxon>
        <taxon>Dothideomycetes</taxon>
        <taxon>Dothideomycetidae</taxon>
        <taxon>Mycosphaerellales</taxon>
        <taxon>Mycosphaerellaceae</taxon>
        <taxon>Lecanosticta</taxon>
    </lineage>
</organism>
<dbReference type="PANTHER" id="PTHR28186">
    <property type="entry name" value="MEIOTICALLY UP-REGULATED GENE 9 PROTEIN"/>
    <property type="match status" value="1"/>
</dbReference>
<feature type="compositionally biased region" description="Polar residues" evidence="1">
    <location>
        <begin position="26"/>
        <end position="39"/>
    </location>
</feature>
<feature type="region of interest" description="Disordered" evidence="1">
    <location>
        <begin position="133"/>
        <end position="365"/>
    </location>
</feature>
<feature type="compositionally biased region" description="Basic and acidic residues" evidence="1">
    <location>
        <begin position="40"/>
        <end position="51"/>
    </location>
</feature>
<keyword evidence="3" id="KW-1185">Reference proteome</keyword>
<proteinExistence type="predicted"/>
<feature type="compositionally biased region" description="Gly residues" evidence="1">
    <location>
        <begin position="291"/>
        <end position="304"/>
    </location>
</feature>
<dbReference type="Pfam" id="PF10295">
    <property type="entry name" value="DUF2406"/>
    <property type="match status" value="1"/>
</dbReference>
<accession>A0AAI9ED67</accession>